<evidence type="ECO:0000256" key="4">
    <source>
        <dbReference type="ARBA" id="ARBA00023163"/>
    </source>
</evidence>
<dbReference type="Gene3D" id="1.10.1740.10">
    <property type="match status" value="1"/>
</dbReference>
<dbReference type="Pfam" id="PF08281">
    <property type="entry name" value="Sigma70_r4_2"/>
    <property type="match status" value="1"/>
</dbReference>
<evidence type="ECO:0000256" key="2">
    <source>
        <dbReference type="ARBA" id="ARBA00023015"/>
    </source>
</evidence>
<dbReference type="PANTHER" id="PTHR43133:SF46">
    <property type="entry name" value="RNA POLYMERASE SIGMA-70 FACTOR ECF SUBFAMILY"/>
    <property type="match status" value="1"/>
</dbReference>
<comment type="similarity">
    <text evidence="1">Belongs to the sigma-70 factor family. ECF subfamily.</text>
</comment>
<dbReference type="GO" id="GO:0016987">
    <property type="term" value="F:sigma factor activity"/>
    <property type="evidence" value="ECO:0007669"/>
    <property type="project" value="UniProtKB-KW"/>
</dbReference>
<gene>
    <name evidence="7" type="ORF">BC643_1653</name>
</gene>
<keyword evidence="8" id="KW-1185">Reference proteome</keyword>
<dbReference type="InterPro" id="IPR036388">
    <property type="entry name" value="WH-like_DNA-bd_sf"/>
</dbReference>
<dbReference type="SUPFAM" id="SSF88659">
    <property type="entry name" value="Sigma3 and sigma4 domains of RNA polymerase sigma factors"/>
    <property type="match status" value="1"/>
</dbReference>
<comment type="caution">
    <text evidence="7">The sequence shown here is derived from an EMBL/GenBank/DDBJ whole genome shotgun (WGS) entry which is preliminary data.</text>
</comment>
<dbReference type="Pfam" id="PF04542">
    <property type="entry name" value="Sigma70_r2"/>
    <property type="match status" value="1"/>
</dbReference>
<dbReference type="OrthoDB" id="9782991at2"/>
<dbReference type="GO" id="GO:0003677">
    <property type="term" value="F:DNA binding"/>
    <property type="evidence" value="ECO:0007669"/>
    <property type="project" value="InterPro"/>
</dbReference>
<evidence type="ECO:0000259" key="5">
    <source>
        <dbReference type="Pfam" id="PF04542"/>
    </source>
</evidence>
<evidence type="ECO:0000256" key="3">
    <source>
        <dbReference type="ARBA" id="ARBA00023082"/>
    </source>
</evidence>
<dbReference type="AlphaFoldDB" id="A0A419W7A3"/>
<dbReference type="RefSeq" id="WP_120272614.1">
    <property type="nucleotide sequence ID" value="NZ_RAPN01000001.1"/>
</dbReference>
<evidence type="ECO:0000259" key="6">
    <source>
        <dbReference type="Pfam" id="PF08281"/>
    </source>
</evidence>
<keyword evidence="2" id="KW-0805">Transcription regulation</keyword>
<name>A0A419W7A3_9BACT</name>
<dbReference type="PANTHER" id="PTHR43133">
    <property type="entry name" value="RNA POLYMERASE ECF-TYPE SIGMA FACTO"/>
    <property type="match status" value="1"/>
</dbReference>
<feature type="domain" description="RNA polymerase sigma-70 region 2" evidence="5">
    <location>
        <begin position="10"/>
        <end position="74"/>
    </location>
</feature>
<dbReference type="EMBL" id="RAPN01000001">
    <property type="protein sequence ID" value="RKD91300.1"/>
    <property type="molecule type" value="Genomic_DNA"/>
</dbReference>
<dbReference type="InterPro" id="IPR013249">
    <property type="entry name" value="RNA_pol_sigma70_r4_t2"/>
</dbReference>
<organism evidence="7 8">
    <name type="scientific">Mangrovibacterium diazotrophicum</name>
    <dbReference type="NCBI Taxonomy" id="1261403"/>
    <lineage>
        <taxon>Bacteria</taxon>
        <taxon>Pseudomonadati</taxon>
        <taxon>Bacteroidota</taxon>
        <taxon>Bacteroidia</taxon>
        <taxon>Marinilabiliales</taxon>
        <taxon>Prolixibacteraceae</taxon>
        <taxon>Mangrovibacterium</taxon>
    </lineage>
</organism>
<dbReference type="InterPro" id="IPR013324">
    <property type="entry name" value="RNA_pol_sigma_r3/r4-like"/>
</dbReference>
<dbReference type="InterPro" id="IPR039425">
    <property type="entry name" value="RNA_pol_sigma-70-like"/>
</dbReference>
<reference evidence="7 8" key="1">
    <citation type="submission" date="2018-09" db="EMBL/GenBank/DDBJ databases">
        <title>Genomic Encyclopedia of Archaeal and Bacterial Type Strains, Phase II (KMG-II): from individual species to whole genera.</title>
        <authorList>
            <person name="Goeker M."/>
        </authorList>
    </citation>
    <scope>NUCLEOTIDE SEQUENCE [LARGE SCALE GENOMIC DNA]</scope>
    <source>
        <strain evidence="7 8">DSM 27148</strain>
    </source>
</reference>
<dbReference type="InterPro" id="IPR013325">
    <property type="entry name" value="RNA_pol_sigma_r2"/>
</dbReference>
<dbReference type="InterPro" id="IPR007627">
    <property type="entry name" value="RNA_pol_sigma70_r2"/>
</dbReference>
<evidence type="ECO:0000313" key="7">
    <source>
        <dbReference type="EMBL" id="RKD91300.1"/>
    </source>
</evidence>
<feature type="domain" description="RNA polymerase sigma factor 70 region 4 type 2" evidence="6">
    <location>
        <begin position="104"/>
        <end position="155"/>
    </location>
</feature>
<protein>
    <submittedName>
        <fullName evidence="7">RNA polymerase sigma-70 factor (ECF subfamily)</fullName>
    </submittedName>
</protein>
<evidence type="ECO:0000313" key="8">
    <source>
        <dbReference type="Proteomes" id="UP000283387"/>
    </source>
</evidence>
<dbReference type="Gene3D" id="1.10.10.10">
    <property type="entry name" value="Winged helix-like DNA-binding domain superfamily/Winged helix DNA-binding domain"/>
    <property type="match status" value="1"/>
</dbReference>
<dbReference type="GO" id="GO:0006352">
    <property type="term" value="P:DNA-templated transcription initiation"/>
    <property type="evidence" value="ECO:0007669"/>
    <property type="project" value="InterPro"/>
</dbReference>
<dbReference type="Proteomes" id="UP000283387">
    <property type="component" value="Unassembled WGS sequence"/>
</dbReference>
<evidence type="ECO:0000256" key="1">
    <source>
        <dbReference type="ARBA" id="ARBA00010641"/>
    </source>
</evidence>
<dbReference type="SUPFAM" id="SSF88946">
    <property type="entry name" value="Sigma2 domain of RNA polymerase sigma factors"/>
    <property type="match status" value="1"/>
</dbReference>
<keyword evidence="4" id="KW-0804">Transcription</keyword>
<proteinExistence type="inferred from homology"/>
<dbReference type="CDD" id="cd06171">
    <property type="entry name" value="Sigma70_r4"/>
    <property type="match status" value="1"/>
</dbReference>
<dbReference type="NCBIfam" id="TIGR02937">
    <property type="entry name" value="sigma70-ECF"/>
    <property type="match status" value="1"/>
</dbReference>
<sequence length="160" mass="19123">MTAQEFKLVFDEYFDAIRRYIYYRSGDRELATDIAQEAFMKLWEKQVAYQPKENSGLLYKMASDLFVSRYRHQQVEWEYQKKLKLDFTEESPDEQLEYDELKSRYEEALAGLSDKQRTVFLMSRLDGLKYHEIAERLELSVKAVEKRMSAALSQLKMKLS</sequence>
<accession>A0A419W7A3</accession>
<keyword evidence="3" id="KW-0731">Sigma factor</keyword>
<dbReference type="InterPro" id="IPR014284">
    <property type="entry name" value="RNA_pol_sigma-70_dom"/>
</dbReference>